<gene>
    <name evidence="1" type="ORF">ACOLOM_LOCUS2546</name>
</gene>
<dbReference type="Proteomes" id="UP000789525">
    <property type="component" value="Unassembled WGS sequence"/>
</dbReference>
<name>A0ACA9KV49_9GLOM</name>
<proteinExistence type="predicted"/>
<evidence type="ECO:0000313" key="1">
    <source>
        <dbReference type="EMBL" id="CAG8495088.1"/>
    </source>
</evidence>
<evidence type="ECO:0000313" key="2">
    <source>
        <dbReference type="Proteomes" id="UP000789525"/>
    </source>
</evidence>
<accession>A0ACA9KV49</accession>
<comment type="caution">
    <text evidence="1">The sequence shown here is derived from an EMBL/GenBank/DDBJ whole genome shotgun (WGS) entry which is preliminary data.</text>
</comment>
<dbReference type="EMBL" id="CAJVPT010003389">
    <property type="protein sequence ID" value="CAG8495088.1"/>
    <property type="molecule type" value="Genomic_DNA"/>
</dbReference>
<reference evidence="1" key="1">
    <citation type="submission" date="2021-06" db="EMBL/GenBank/DDBJ databases">
        <authorList>
            <person name="Kallberg Y."/>
            <person name="Tangrot J."/>
            <person name="Rosling A."/>
        </authorList>
    </citation>
    <scope>NUCLEOTIDE SEQUENCE</scope>
    <source>
        <strain evidence="1">CL356</strain>
    </source>
</reference>
<protein>
    <submittedName>
        <fullName evidence="1">643_t:CDS:1</fullName>
    </submittedName>
</protein>
<organism evidence="1 2">
    <name type="scientific">Acaulospora colombiana</name>
    <dbReference type="NCBI Taxonomy" id="27376"/>
    <lineage>
        <taxon>Eukaryota</taxon>
        <taxon>Fungi</taxon>
        <taxon>Fungi incertae sedis</taxon>
        <taxon>Mucoromycota</taxon>
        <taxon>Glomeromycotina</taxon>
        <taxon>Glomeromycetes</taxon>
        <taxon>Diversisporales</taxon>
        <taxon>Acaulosporaceae</taxon>
        <taxon>Acaulospora</taxon>
    </lineage>
</organism>
<keyword evidence="2" id="KW-1185">Reference proteome</keyword>
<sequence>MPRDANTLEVAYRESFVNPIIPKAFEDVNDKIRDSTTYDVMQQNNNLNAFKVLVYLCTRETIIYTMHRCKGGLHIVDILTNFTIPDNKDQSRVIDYYLKLQEISRKAQKYAPSNENPLEASPSNKKQQNTLLQKESKIEEIIPKKR</sequence>